<dbReference type="GO" id="GO:0005507">
    <property type="term" value="F:copper ion binding"/>
    <property type="evidence" value="ECO:0007669"/>
    <property type="project" value="TreeGrafter"/>
</dbReference>
<dbReference type="OrthoDB" id="118550at2759"/>
<organism evidence="2 3">
    <name type="scientific">Vanilla planifolia</name>
    <name type="common">Vanilla</name>
    <dbReference type="NCBI Taxonomy" id="51239"/>
    <lineage>
        <taxon>Eukaryota</taxon>
        <taxon>Viridiplantae</taxon>
        <taxon>Streptophyta</taxon>
        <taxon>Embryophyta</taxon>
        <taxon>Tracheophyta</taxon>
        <taxon>Spermatophyta</taxon>
        <taxon>Magnoliopsida</taxon>
        <taxon>Liliopsida</taxon>
        <taxon>Asparagales</taxon>
        <taxon>Orchidaceae</taxon>
        <taxon>Vanilloideae</taxon>
        <taxon>Vanilleae</taxon>
        <taxon>Vanilla</taxon>
    </lineage>
</organism>
<evidence type="ECO:0000313" key="2">
    <source>
        <dbReference type="EMBL" id="KAG0497528.1"/>
    </source>
</evidence>
<dbReference type="InterPro" id="IPR027921">
    <property type="entry name" value="NOPCHAP1"/>
</dbReference>
<sequence length="258" mass="28528">MPKTSKELLDHVETPSVLEKLVLLSKDSMAQSLKSKQHVYTKPKEKPSITQLPQSQVLGKVRDFIEVMAKANKDLEMSSRDNTCPNFDIEVLDDNEKEYIEMDLLLGVTDLHTEEAVAAAEASVSSSTKVVGPANGSFCIDDDDDGDDSDRNALINGGNMPSKHSTTSVKLANSIVKEKLAACVNIVPGIESVYWWDGKIQNDSEELLIIKTRESLLSSLTEHVKANHEYEVPEVIALPINGGNEKYLEWIKNSTRDT</sequence>
<dbReference type="Pfam" id="PF03091">
    <property type="entry name" value="CutA1"/>
    <property type="match status" value="1"/>
</dbReference>
<dbReference type="EMBL" id="JADCNL010000001">
    <property type="protein sequence ID" value="KAG0497528.1"/>
    <property type="molecule type" value="Genomic_DNA"/>
</dbReference>
<dbReference type="GO" id="GO:0010038">
    <property type="term" value="P:response to metal ion"/>
    <property type="evidence" value="ECO:0007669"/>
    <property type="project" value="InterPro"/>
</dbReference>
<dbReference type="PANTHER" id="PTHR23419:SF8">
    <property type="entry name" value="FI09726P"/>
    <property type="match status" value="1"/>
</dbReference>
<dbReference type="Proteomes" id="UP000636800">
    <property type="component" value="Chromosome 1"/>
</dbReference>
<dbReference type="PANTHER" id="PTHR23419">
    <property type="entry name" value="DIVALENT CATION TOLERANCE CUTA-RELATED"/>
    <property type="match status" value="1"/>
</dbReference>
<dbReference type="SUPFAM" id="SSF54913">
    <property type="entry name" value="GlnB-like"/>
    <property type="match status" value="1"/>
</dbReference>
<proteinExistence type="inferred from homology"/>
<gene>
    <name evidence="2" type="ORF">HPP92_002219</name>
</gene>
<evidence type="ECO:0000313" key="3">
    <source>
        <dbReference type="Proteomes" id="UP000636800"/>
    </source>
</evidence>
<dbReference type="AlphaFoldDB" id="A0A835VHQ2"/>
<comment type="similarity">
    <text evidence="1">Belongs to the CutA family.</text>
</comment>
<comment type="caution">
    <text evidence="2">The sequence shown here is derived from an EMBL/GenBank/DDBJ whole genome shotgun (WGS) entry which is preliminary data.</text>
</comment>
<dbReference type="InterPro" id="IPR004323">
    <property type="entry name" value="Ion_tolerance_CutA"/>
</dbReference>
<reference evidence="2 3" key="1">
    <citation type="journal article" date="2020" name="Nat. Food">
        <title>A phased Vanilla planifolia genome enables genetic improvement of flavour and production.</title>
        <authorList>
            <person name="Hasing T."/>
            <person name="Tang H."/>
            <person name="Brym M."/>
            <person name="Khazi F."/>
            <person name="Huang T."/>
            <person name="Chambers A.H."/>
        </authorList>
    </citation>
    <scope>NUCLEOTIDE SEQUENCE [LARGE SCALE GENOMIC DNA]</scope>
    <source>
        <tissue evidence="2">Leaf</tissue>
    </source>
</reference>
<protein>
    <submittedName>
        <fullName evidence="2">Uncharacterized protein</fullName>
    </submittedName>
</protein>
<accession>A0A835VHQ2</accession>
<dbReference type="GO" id="GO:0000492">
    <property type="term" value="P:box C/D snoRNP assembly"/>
    <property type="evidence" value="ECO:0007669"/>
    <property type="project" value="InterPro"/>
</dbReference>
<name>A0A835VHQ2_VANPL</name>
<dbReference type="InterPro" id="IPR011322">
    <property type="entry name" value="N-reg_PII-like_a/b"/>
</dbReference>
<dbReference type="Gene3D" id="3.30.70.120">
    <property type="match status" value="1"/>
</dbReference>
<dbReference type="Pfam" id="PF15370">
    <property type="entry name" value="NOPCHAP1"/>
    <property type="match status" value="1"/>
</dbReference>
<keyword evidence="3" id="KW-1185">Reference proteome</keyword>
<evidence type="ECO:0000256" key="1">
    <source>
        <dbReference type="ARBA" id="ARBA00010169"/>
    </source>
</evidence>
<dbReference type="InterPro" id="IPR015867">
    <property type="entry name" value="N-reg_PII/ATP_PRibTrfase_C"/>
</dbReference>